<dbReference type="InterPro" id="IPR027417">
    <property type="entry name" value="P-loop_NTPase"/>
</dbReference>
<gene>
    <name evidence="1" type="ORF">DRF68_12550</name>
</gene>
<accession>A0A3D9B2K7</accession>
<evidence type="ECO:0000313" key="1">
    <source>
        <dbReference type="EMBL" id="REC47865.1"/>
    </source>
</evidence>
<proteinExistence type="predicted"/>
<dbReference type="RefSeq" id="WP_116098930.1">
    <property type="nucleotide sequence ID" value="NZ_QNVU01000024.1"/>
</dbReference>
<keyword evidence="2" id="KW-1185">Reference proteome</keyword>
<organism evidence="1 2">
    <name type="scientific">Candidatus Chryseobacterium massiliense</name>
    <dbReference type="NCBI Taxonomy" id="204089"/>
    <lineage>
        <taxon>Bacteria</taxon>
        <taxon>Pseudomonadati</taxon>
        <taxon>Bacteroidota</taxon>
        <taxon>Flavobacteriia</taxon>
        <taxon>Flavobacteriales</taxon>
        <taxon>Weeksellaceae</taxon>
        <taxon>Chryseobacterium group</taxon>
        <taxon>Chryseobacterium</taxon>
    </lineage>
</organism>
<protein>
    <recommendedName>
        <fullName evidence="3">Terminase</fullName>
    </recommendedName>
</protein>
<name>A0A3D9B2K7_9FLAO</name>
<dbReference type="AlphaFoldDB" id="A0A3D9B2K7"/>
<sequence length="505" mass="59320">MKRQDKQALERYLEKIEFARSAGSPNLNETKKEKEKRIAGYKTNIRAMVEYYFPHYATAACADFQIEFAELIAKHKTFKGFCQWGRALAKSVWSNIIIPFWRWLCGEPVYLVIIGNSFDKAKQLLEDIKAEFEANPRIISDFGEQQQIGNWEDKKFVTKGGFIGQALGMGQSVRGLRVKNLRPNMIVCDDIEDKQLVKNPKRQNEIVRWIEQDLIPTMDGEYRRWWQANNRFAPVMIQTKLQEKHPKWIVHEVKAYDPVTYKPTWWQKYSDDYFRILIEDPFEGIGTLAGNAEYNHEPHIEGTHFKDEMINWVDMNLKDFEHIVGHWDIAYAGNENSDYNSVTVEGLKSKNFYIYDLFCKQTKMKAALQWMCYFEKNLPSGVRVYWQFEAQFWNDEVQRTIEETEEEEGVNLRLVKVTIKGNKEDRILSLVSYYQNNRIYWNKAIKGNNDTQVALSQLKGIEPGYNGHDDFPDSHEACTKKLEKYTPSKKGKNLMGKMKPKNERI</sequence>
<evidence type="ECO:0000313" key="2">
    <source>
        <dbReference type="Proteomes" id="UP000256924"/>
    </source>
</evidence>
<dbReference type="EMBL" id="QNVU01000024">
    <property type="protein sequence ID" value="REC47865.1"/>
    <property type="molecule type" value="Genomic_DNA"/>
</dbReference>
<dbReference type="Proteomes" id="UP000256924">
    <property type="component" value="Unassembled WGS sequence"/>
</dbReference>
<reference evidence="1 2" key="1">
    <citation type="journal article" date="2004" name="Emerg. Infect. Dis.">
        <title>Amoebae-resisting bacteria isolated from human nasal swabs by amoebal coculture.</title>
        <authorList>
            <person name="Greub G."/>
            <person name="La Scola B."/>
            <person name="Raoult D."/>
        </authorList>
    </citation>
    <scope>NUCLEOTIDE SEQUENCE [LARGE SCALE GENOMIC DNA]</scope>
    <source>
        <strain evidence="1 2">CCUG 51329</strain>
    </source>
</reference>
<evidence type="ECO:0008006" key="3">
    <source>
        <dbReference type="Google" id="ProtNLM"/>
    </source>
</evidence>
<comment type="caution">
    <text evidence="1">The sequence shown here is derived from an EMBL/GenBank/DDBJ whole genome shotgun (WGS) entry which is preliminary data.</text>
</comment>
<dbReference type="Gene3D" id="3.40.50.300">
    <property type="entry name" value="P-loop containing nucleotide triphosphate hydrolases"/>
    <property type="match status" value="1"/>
</dbReference>